<comment type="caution">
    <text evidence="5">The sequence shown here is derived from an EMBL/GenBank/DDBJ whole genome shotgun (WGS) entry which is preliminary data.</text>
</comment>
<dbReference type="SUPFAM" id="SSF158639">
    <property type="entry name" value="ENT-like"/>
    <property type="match status" value="1"/>
</dbReference>
<reference evidence="5 6" key="1">
    <citation type="submission" date="2022-03" db="EMBL/GenBank/DDBJ databases">
        <authorList>
            <person name="Macdonald S."/>
            <person name="Ahmed S."/>
            <person name="Newling K."/>
        </authorList>
    </citation>
    <scope>NUCLEOTIDE SEQUENCE [LARGE SCALE GENOMIC DNA]</scope>
</reference>
<dbReference type="Pfam" id="PF03735">
    <property type="entry name" value="ENT"/>
    <property type="match status" value="1"/>
</dbReference>
<evidence type="ECO:0000259" key="4">
    <source>
        <dbReference type="PROSITE" id="PS51138"/>
    </source>
</evidence>
<organism evidence="5 6">
    <name type="scientific">Eruca vesicaria subsp. sativa</name>
    <name type="common">Garden rocket</name>
    <name type="synonym">Eruca sativa</name>
    <dbReference type="NCBI Taxonomy" id="29727"/>
    <lineage>
        <taxon>Eukaryota</taxon>
        <taxon>Viridiplantae</taxon>
        <taxon>Streptophyta</taxon>
        <taxon>Embryophyta</taxon>
        <taxon>Tracheophyta</taxon>
        <taxon>Spermatophyta</taxon>
        <taxon>Magnoliopsida</taxon>
        <taxon>eudicotyledons</taxon>
        <taxon>Gunneridae</taxon>
        <taxon>Pentapetalae</taxon>
        <taxon>rosids</taxon>
        <taxon>malvids</taxon>
        <taxon>Brassicales</taxon>
        <taxon>Brassicaceae</taxon>
        <taxon>Brassiceae</taxon>
        <taxon>Eruca</taxon>
    </lineage>
</organism>
<evidence type="ECO:0000256" key="3">
    <source>
        <dbReference type="SAM" id="MobiDB-lite"/>
    </source>
</evidence>
<dbReference type="Gene3D" id="1.10.1240.40">
    <property type="entry name" value="ENT domain"/>
    <property type="match status" value="1"/>
</dbReference>
<dbReference type="AlphaFoldDB" id="A0ABC8L853"/>
<dbReference type="InterPro" id="IPR014002">
    <property type="entry name" value="Agenet_dom_plant"/>
</dbReference>
<dbReference type="SMART" id="SM01191">
    <property type="entry name" value="ENT"/>
    <property type="match status" value="1"/>
</dbReference>
<dbReference type="InterPro" id="IPR008395">
    <property type="entry name" value="Agenet-like_dom"/>
</dbReference>
<keyword evidence="2" id="KW-0539">Nucleus</keyword>
<feature type="region of interest" description="Disordered" evidence="3">
    <location>
        <begin position="135"/>
        <end position="177"/>
    </location>
</feature>
<evidence type="ECO:0000313" key="6">
    <source>
        <dbReference type="Proteomes" id="UP001642260"/>
    </source>
</evidence>
<keyword evidence="6" id="KW-1185">Reference proteome</keyword>
<name>A0ABC8L853_ERUVS</name>
<dbReference type="InterPro" id="IPR005491">
    <property type="entry name" value="ENT_dom"/>
</dbReference>
<dbReference type="Pfam" id="PF05641">
    <property type="entry name" value="Agenet"/>
    <property type="match status" value="1"/>
</dbReference>
<dbReference type="PANTHER" id="PTHR31917">
    <property type="entry name" value="AGENET DOMAIN-CONTAINING PROTEIN-RELATED"/>
    <property type="match status" value="1"/>
</dbReference>
<dbReference type="PANTHER" id="PTHR31917:SF5">
    <property type="entry name" value="OS02G0204500 PROTEIN"/>
    <property type="match status" value="1"/>
</dbReference>
<evidence type="ECO:0000256" key="2">
    <source>
        <dbReference type="ARBA" id="ARBA00023242"/>
    </source>
</evidence>
<evidence type="ECO:0000256" key="1">
    <source>
        <dbReference type="ARBA" id="ARBA00004123"/>
    </source>
</evidence>
<proteinExistence type="predicted"/>
<comment type="subcellular location">
    <subcellularLocation>
        <location evidence="1">Nucleus</location>
    </subcellularLocation>
</comment>
<dbReference type="InterPro" id="IPR036142">
    <property type="entry name" value="ENT_dom-like_sf"/>
</dbReference>
<dbReference type="Proteomes" id="UP001642260">
    <property type="component" value="Unassembled WGS sequence"/>
</dbReference>
<accession>A0ABC8L853</accession>
<gene>
    <name evidence="5" type="ORF">ERUC_LOCUS31362</name>
</gene>
<evidence type="ECO:0000313" key="5">
    <source>
        <dbReference type="EMBL" id="CAH8370586.1"/>
    </source>
</evidence>
<dbReference type="EMBL" id="CAKOAT010424043">
    <property type="protein sequence ID" value="CAH8370586.1"/>
    <property type="molecule type" value="Genomic_DNA"/>
</dbReference>
<protein>
    <recommendedName>
        <fullName evidence="4">ENT domain-containing protein</fullName>
    </recommendedName>
</protein>
<dbReference type="PROSITE" id="PS51138">
    <property type="entry name" value="ENT"/>
    <property type="match status" value="1"/>
</dbReference>
<dbReference type="SMART" id="SM00743">
    <property type="entry name" value="Agenet"/>
    <property type="match status" value="2"/>
</dbReference>
<feature type="domain" description="ENT" evidence="4">
    <location>
        <begin position="256"/>
        <end position="321"/>
    </location>
</feature>
<dbReference type="Gene3D" id="2.30.30.140">
    <property type="match status" value="1"/>
</dbReference>
<sequence>MRFKKGTKVEVLTKSSVPPGAWRSAEIISGNGHYYTVMYDSDEGITERVPRKSMRPEPPPLQVLHSWAPGDVLEVFETCSWKIATVSKVLEDDCVLVRLLGSSLKVKVNRCDIRVRQSWQDNEWITVGQGSSRLSAQTSTGKLEGKMNPNDHYISSESKEKLNESNVLSTKGPKKRTYSLVEPHNPLKFLEGKEEEEDDRESVASSVGSCNMAINGLAIVSFGPIETGNSSDTESSSCGHRSIKIKKSNFPAKNSEAGDVHRLELDAYRCSIERLHAAGPNITWEQETWITNLRLKLNISNEEHLMQIRNLISDDNSTAYR</sequence>
<dbReference type="GO" id="GO:0005634">
    <property type="term" value="C:nucleus"/>
    <property type="evidence" value="ECO:0007669"/>
    <property type="project" value="UniProtKB-SubCell"/>
</dbReference>